<evidence type="ECO:0000256" key="2">
    <source>
        <dbReference type="ARBA" id="ARBA00022448"/>
    </source>
</evidence>
<dbReference type="GO" id="GO:0046872">
    <property type="term" value="F:metal ion binding"/>
    <property type="evidence" value="ECO:0007669"/>
    <property type="project" value="UniProtKB-KW"/>
</dbReference>
<sequence>MALYITEDCIACDACLPECPNEAITEGDPIYVINPDLCTECIGFYDEPQCAAVCPTDACQPDPNHQETEEQLLEKKKRIHGE</sequence>
<keyword evidence="4" id="KW-0479">Metal-binding</keyword>
<keyword evidence="6" id="KW-0408">Iron</keyword>
<dbReference type="RefSeq" id="WP_006930859.1">
    <property type="nucleotide sequence ID" value="NZ_CM001402.1"/>
</dbReference>
<evidence type="ECO:0000256" key="4">
    <source>
        <dbReference type="ARBA" id="ARBA00022723"/>
    </source>
</evidence>
<evidence type="ECO:0000313" key="11">
    <source>
        <dbReference type="Proteomes" id="UP000004671"/>
    </source>
</evidence>
<dbReference type="InParanoid" id="H1XNP8"/>
<evidence type="ECO:0000256" key="5">
    <source>
        <dbReference type="ARBA" id="ARBA00022982"/>
    </source>
</evidence>
<feature type="compositionally biased region" description="Basic and acidic residues" evidence="8">
    <location>
        <begin position="64"/>
        <end position="82"/>
    </location>
</feature>
<proteinExistence type="predicted"/>
<dbReference type="OrthoDB" id="9803397at2"/>
<dbReference type="InterPro" id="IPR050157">
    <property type="entry name" value="PSI_iron-sulfur_center"/>
</dbReference>
<keyword evidence="11" id="KW-1185">Reference proteome</keyword>
<dbReference type="AlphaFoldDB" id="H1XNP8"/>
<evidence type="ECO:0000256" key="7">
    <source>
        <dbReference type="ARBA" id="ARBA00023014"/>
    </source>
</evidence>
<reference evidence="10 11" key="1">
    <citation type="submission" date="2011-09" db="EMBL/GenBank/DDBJ databases">
        <title>The permanent draft genome of Caldithrix abyssi DSM 13497.</title>
        <authorList>
            <consortium name="US DOE Joint Genome Institute (JGI-PGF)"/>
            <person name="Lucas S."/>
            <person name="Han J."/>
            <person name="Lapidus A."/>
            <person name="Bruce D."/>
            <person name="Goodwin L."/>
            <person name="Pitluck S."/>
            <person name="Peters L."/>
            <person name="Kyrpides N."/>
            <person name="Mavromatis K."/>
            <person name="Ivanova N."/>
            <person name="Mikhailova N."/>
            <person name="Chertkov O."/>
            <person name="Detter J.C."/>
            <person name="Tapia R."/>
            <person name="Han C."/>
            <person name="Land M."/>
            <person name="Hauser L."/>
            <person name="Markowitz V."/>
            <person name="Cheng J.-F."/>
            <person name="Hugenholtz P."/>
            <person name="Woyke T."/>
            <person name="Wu D."/>
            <person name="Spring S."/>
            <person name="Brambilla E."/>
            <person name="Klenk H.-P."/>
            <person name="Eisen J.A."/>
        </authorList>
    </citation>
    <scope>NUCLEOTIDE SEQUENCE [LARGE SCALE GENOMIC DNA]</scope>
    <source>
        <strain evidence="10 11">DSM 13497</strain>
    </source>
</reference>
<accession>H1XNP8</accession>
<dbReference type="InterPro" id="IPR017900">
    <property type="entry name" value="4Fe4S_Fe_S_CS"/>
</dbReference>
<feature type="region of interest" description="Disordered" evidence="8">
    <location>
        <begin position="62"/>
        <end position="82"/>
    </location>
</feature>
<dbReference type="Gene3D" id="3.30.70.20">
    <property type="match status" value="1"/>
</dbReference>
<evidence type="ECO:0000256" key="8">
    <source>
        <dbReference type="SAM" id="MobiDB-lite"/>
    </source>
</evidence>
<gene>
    <name evidence="10" type="ORF">Calab_3689</name>
</gene>
<dbReference type="NCBIfam" id="NF033683">
    <property type="entry name" value="di_4Fe-4S_YfhL"/>
    <property type="match status" value="1"/>
</dbReference>
<dbReference type="PROSITE" id="PS00198">
    <property type="entry name" value="4FE4S_FER_1"/>
    <property type="match status" value="1"/>
</dbReference>
<dbReference type="HOGENOM" id="CLU_139698_11_0_0"/>
<keyword evidence="2" id="KW-0813">Transport</keyword>
<dbReference type="PANTHER" id="PTHR24960:SF79">
    <property type="entry name" value="PHOTOSYSTEM I IRON-SULFUR CENTER"/>
    <property type="match status" value="1"/>
</dbReference>
<keyword evidence="5" id="KW-0249">Electron transport</keyword>
<comment type="cofactor">
    <cofactor evidence="1">
        <name>[4Fe-4S] cluster</name>
        <dbReference type="ChEBI" id="CHEBI:49883"/>
    </cofactor>
</comment>
<organism evidence="10 11">
    <name type="scientific">Caldithrix abyssi DSM 13497</name>
    <dbReference type="NCBI Taxonomy" id="880073"/>
    <lineage>
        <taxon>Bacteria</taxon>
        <taxon>Pseudomonadati</taxon>
        <taxon>Calditrichota</taxon>
        <taxon>Calditrichia</taxon>
        <taxon>Calditrichales</taxon>
        <taxon>Calditrichaceae</taxon>
        <taxon>Caldithrix</taxon>
    </lineage>
</organism>
<dbReference type="GO" id="GO:0051539">
    <property type="term" value="F:4 iron, 4 sulfur cluster binding"/>
    <property type="evidence" value="ECO:0007669"/>
    <property type="project" value="UniProtKB-KW"/>
</dbReference>
<evidence type="ECO:0000259" key="9">
    <source>
        <dbReference type="PROSITE" id="PS51379"/>
    </source>
</evidence>
<dbReference type="EMBL" id="CM001402">
    <property type="protein sequence ID" value="EHO43286.1"/>
    <property type="molecule type" value="Genomic_DNA"/>
</dbReference>
<evidence type="ECO:0000256" key="6">
    <source>
        <dbReference type="ARBA" id="ARBA00023004"/>
    </source>
</evidence>
<dbReference type="InterPro" id="IPR047927">
    <property type="entry name" value="YfhL-like"/>
</dbReference>
<feature type="domain" description="4Fe-4S ferredoxin-type" evidence="9">
    <location>
        <begin position="1"/>
        <end position="29"/>
    </location>
</feature>
<name>H1XNP8_CALAY</name>
<keyword evidence="7" id="KW-0411">Iron-sulfur</keyword>
<dbReference type="eggNOG" id="COG1145">
    <property type="taxonomic scope" value="Bacteria"/>
</dbReference>
<protein>
    <submittedName>
        <fullName evidence="10">4Fe-4S ferredoxin iron-sulfur binding domain-containing protein</fullName>
    </submittedName>
</protein>
<dbReference type="InterPro" id="IPR017896">
    <property type="entry name" value="4Fe4S_Fe-S-bd"/>
</dbReference>
<evidence type="ECO:0000256" key="1">
    <source>
        <dbReference type="ARBA" id="ARBA00001966"/>
    </source>
</evidence>
<dbReference type="Pfam" id="PF12838">
    <property type="entry name" value="Fer4_7"/>
    <property type="match status" value="1"/>
</dbReference>
<feature type="domain" description="4Fe-4S ferredoxin-type" evidence="9">
    <location>
        <begin position="31"/>
        <end position="64"/>
    </location>
</feature>
<dbReference type="PANTHER" id="PTHR24960">
    <property type="entry name" value="PHOTOSYSTEM I IRON-SULFUR CENTER-RELATED"/>
    <property type="match status" value="1"/>
</dbReference>
<dbReference type="PaxDb" id="880073-Calab_3689"/>
<dbReference type="PROSITE" id="PS51379">
    <property type="entry name" value="4FE4S_FER_2"/>
    <property type="match status" value="2"/>
</dbReference>
<dbReference type="FunFam" id="3.30.70.20:FF:000045">
    <property type="entry name" value="Ferredoxin, 4Fe-4S"/>
    <property type="match status" value="1"/>
</dbReference>
<evidence type="ECO:0000256" key="3">
    <source>
        <dbReference type="ARBA" id="ARBA00022485"/>
    </source>
</evidence>
<dbReference type="GO" id="GO:0005737">
    <property type="term" value="C:cytoplasm"/>
    <property type="evidence" value="ECO:0007669"/>
    <property type="project" value="TreeGrafter"/>
</dbReference>
<evidence type="ECO:0000313" key="10">
    <source>
        <dbReference type="EMBL" id="EHO43286.1"/>
    </source>
</evidence>
<keyword evidence="3" id="KW-0004">4Fe-4S</keyword>
<dbReference type="FunCoup" id="H1XNP8">
    <property type="interactions" value="57"/>
</dbReference>
<dbReference type="SUPFAM" id="SSF54862">
    <property type="entry name" value="4Fe-4S ferredoxins"/>
    <property type="match status" value="1"/>
</dbReference>
<dbReference type="Proteomes" id="UP000004671">
    <property type="component" value="Chromosome"/>
</dbReference>